<keyword evidence="4 6" id="KW-0472">Membrane</keyword>
<feature type="transmembrane region" description="Helical" evidence="6">
    <location>
        <begin position="289"/>
        <end position="312"/>
    </location>
</feature>
<feature type="domain" description="Polycystin cation channel PKD1/PKD2" evidence="7">
    <location>
        <begin position="251"/>
        <end position="377"/>
    </location>
</feature>
<proteinExistence type="predicted"/>
<dbReference type="PANTHER" id="PTHR10877">
    <property type="entry name" value="POLYCYSTIN FAMILY MEMBER"/>
    <property type="match status" value="1"/>
</dbReference>
<comment type="caution">
    <text evidence="8">The sequence shown here is derived from an EMBL/GenBank/DDBJ whole genome shotgun (WGS) entry which is preliminary data.</text>
</comment>
<feature type="transmembrane region" description="Helical" evidence="6">
    <location>
        <begin position="176"/>
        <end position="196"/>
    </location>
</feature>
<dbReference type="Gene3D" id="1.10.287.70">
    <property type="match status" value="1"/>
</dbReference>
<dbReference type="OrthoDB" id="444119at2759"/>
<evidence type="ECO:0000259" key="7">
    <source>
        <dbReference type="Pfam" id="PF08016"/>
    </source>
</evidence>
<keyword evidence="3 6" id="KW-1133">Transmembrane helix</keyword>
<evidence type="ECO:0000256" key="3">
    <source>
        <dbReference type="ARBA" id="ARBA00022989"/>
    </source>
</evidence>
<dbReference type="AlphaFoldDB" id="A0A812REI7"/>
<dbReference type="InterPro" id="IPR051223">
    <property type="entry name" value="Polycystin"/>
</dbReference>
<feature type="transmembrane region" description="Helical" evidence="6">
    <location>
        <begin position="135"/>
        <end position="156"/>
    </location>
</feature>
<protein>
    <submittedName>
        <fullName evidence="8">PKD2 protein</fullName>
    </submittedName>
</protein>
<evidence type="ECO:0000256" key="6">
    <source>
        <dbReference type="SAM" id="Phobius"/>
    </source>
</evidence>
<organism evidence="8 9">
    <name type="scientific">Symbiodinium pilosum</name>
    <name type="common">Dinoflagellate</name>
    <dbReference type="NCBI Taxonomy" id="2952"/>
    <lineage>
        <taxon>Eukaryota</taxon>
        <taxon>Sar</taxon>
        <taxon>Alveolata</taxon>
        <taxon>Dinophyceae</taxon>
        <taxon>Suessiales</taxon>
        <taxon>Symbiodiniaceae</taxon>
        <taxon>Symbiodinium</taxon>
    </lineage>
</organism>
<evidence type="ECO:0000256" key="1">
    <source>
        <dbReference type="ARBA" id="ARBA00004141"/>
    </source>
</evidence>
<evidence type="ECO:0000313" key="8">
    <source>
        <dbReference type="EMBL" id="CAE7432013.1"/>
    </source>
</evidence>
<gene>
    <name evidence="8" type="primary">PKD2</name>
    <name evidence="8" type="ORF">SPIL2461_LOCUS10569</name>
</gene>
<keyword evidence="9" id="KW-1185">Reference proteome</keyword>
<evidence type="ECO:0000256" key="4">
    <source>
        <dbReference type="ARBA" id="ARBA00023136"/>
    </source>
</evidence>
<dbReference type="PANTHER" id="PTHR10877:SF183">
    <property type="entry name" value="AT14535P-RELATED"/>
    <property type="match status" value="1"/>
</dbReference>
<accession>A0A812REI7</accession>
<dbReference type="Proteomes" id="UP000649617">
    <property type="component" value="Unassembled WGS sequence"/>
</dbReference>
<feature type="transmembrane region" description="Helical" evidence="6">
    <location>
        <begin position="350"/>
        <end position="373"/>
    </location>
</feature>
<dbReference type="GO" id="GO:0016020">
    <property type="term" value="C:membrane"/>
    <property type="evidence" value="ECO:0007669"/>
    <property type="project" value="UniProtKB-SubCell"/>
</dbReference>
<reference evidence="8" key="1">
    <citation type="submission" date="2021-02" db="EMBL/GenBank/DDBJ databases">
        <authorList>
            <person name="Dougan E. K."/>
            <person name="Rhodes N."/>
            <person name="Thang M."/>
            <person name="Chan C."/>
        </authorList>
    </citation>
    <scope>NUCLEOTIDE SEQUENCE</scope>
</reference>
<dbReference type="InterPro" id="IPR013122">
    <property type="entry name" value="PKD1_2_channel"/>
</dbReference>
<dbReference type="EMBL" id="CAJNIZ010019835">
    <property type="protein sequence ID" value="CAE7432013.1"/>
    <property type="molecule type" value="Genomic_DNA"/>
</dbReference>
<sequence>MPWKPSSCREPGLAHKYGLSCAAQNSHHFLETTAHQLLQNTFQEDPNRTVWLANLGPDGHFTPRNLSNFSASAWLMPDTLRARLTFMVYSPDVDILLLTNVEFIFPRTGHIWKDITHRALPLRIFATWSSLTFEVLFYALIASLLFTELWEIYSVVRKVRKNRSGWQSFFNSYFNVWNGVDWSCIVLAYVMLGFQIHKAVLTRELRESLEGYPGVVQSCYQESQPELCADRAGEELLQRAEAVGILARNCRLLRGIYPAIVILRTLKAFSAQPRLAILTRTLSAAAVDLFHFSLVFFCVFAAFAVMGTAFFGEDEVHFATLDRAASVLFFALMGEVQWTSIDSLGRPVKLLFVGAFQFVGLLLMLNMLIAIMMDIYACTKSCATRSEPLWTSLKEVTVRNWEVFMGREISLRRLLKTYERQKGPGIYQSEEVIQVQDFMKWLPDLKWSQAERIIVHALVNYKREKDEPVGLEELLQAITDIQADVVALSERLPDPEQPSDAKTGCRMESAHSLACRLQRRLNRGMTLEDPCRDGLMEALQRGASVFSGHLESLGMPNQERQLDSPLPLPTLLASSGRENRWLHEGSNQAGSSAGDLKISSGDVQV</sequence>
<feature type="region of interest" description="Disordered" evidence="5">
    <location>
        <begin position="582"/>
        <end position="605"/>
    </location>
</feature>
<name>A0A812REI7_SYMPI</name>
<dbReference type="Pfam" id="PF08016">
    <property type="entry name" value="PKD_channel"/>
    <property type="match status" value="1"/>
</dbReference>
<comment type="subcellular location">
    <subcellularLocation>
        <location evidence="1">Membrane</location>
        <topology evidence="1">Multi-pass membrane protein</topology>
    </subcellularLocation>
</comment>
<keyword evidence="2 6" id="KW-0812">Transmembrane</keyword>
<evidence type="ECO:0000313" key="9">
    <source>
        <dbReference type="Proteomes" id="UP000649617"/>
    </source>
</evidence>
<evidence type="ECO:0000256" key="5">
    <source>
        <dbReference type="SAM" id="MobiDB-lite"/>
    </source>
</evidence>
<evidence type="ECO:0000256" key="2">
    <source>
        <dbReference type="ARBA" id="ARBA00022692"/>
    </source>
</evidence>